<dbReference type="InterPro" id="IPR013324">
    <property type="entry name" value="RNA_pol_sigma_r3/r4-like"/>
</dbReference>
<dbReference type="PANTHER" id="PTHR43133">
    <property type="entry name" value="RNA POLYMERASE ECF-TYPE SIGMA FACTO"/>
    <property type="match status" value="1"/>
</dbReference>
<dbReference type="GO" id="GO:0016987">
    <property type="term" value="F:sigma factor activity"/>
    <property type="evidence" value="ECO:0007669"/>
    <property type="project" value="UniProtKB-KW"/>
</dbReference>
<dbReference type="Gene3D" id="1.10.1740.10">
    <property type="match status" value="1"/>
</dbReference>
<feature type="region of interest" description="Disordered" evidence="5">
    <location>
        <begin position="103"/>
        <end position="123"/>
    </location>
</feature>
<dbReference type="OrthoDB" id="9784272at2"/>
<dbReference type="InterPro" id="IPR039425">
    <property type="entry name" value="RNA_pol_sigma-70-like"/>
</dbReference>
<dbReference type="EMBL" id="AVCH01000002">
    <property type="protein sequence ID" value="KFN52150.1"/>
    <property type="molecule type" value="Genomic_DNA"/>
</dbReference>
<evidence type="ECO:0000256" key="2">
    <source>
        <dbReference type="ARBA" id="ARBA00023015"/>
    </source>
</evidence>
<evidence type="ECO:0008006" key="10">
    <source>
        <dbReference type="Google" id="ProtNLM"/>
    </source>
</evidence>
<dbReference type="Pfam" id="PF08281">
    <property type="entry name" value="Sigma70_r4_2"/>
    <property type="match status" value="1"/>
</dbReference>
<dbReference type="InterPro" id="IPR007627">
    <property type="entry name" value="RNA_pol_sigma70_r2"/>
</dbReference>
<evidence type="ECO:0000256" key="5">
    <source>
        <dbReference type="SAM" id="MobiDB-lite"/>
    </source>
</evidence>
<organism evidence="8 9">
    <name type="scientific">Arenimonas malthae CC-JY-1</name>
    <dbReference type="NCBI Taxonomy" id="1384054"/>
    <lineage>
        <taxon>Bacteria</taxon>
        <taxon>Pseudomonadati</taxon>
        <taxon>Pseudomonadota</taxon>
        <taxon>Gammaproteobacteria</taxon>
        <taxon>Lysobacterales</taxon>
        <taxon>Lysobacteraceae</taxon>
        <taxon>Arenimonas</taxon>
    </lineage>
</organism>
<gene>
    <name evidence="8" type="ORF">N790_03370</name>
</gene>
<evidence type="ECO:0000259" key="6">
    <source>
        <dbReference type="Pfam" id="PF04542"/>
    </source>
</evidence>
<keyword evidence="2" id="KW-0805">Transcription regulation</keyword>
<dbReference type="GO" id="GO:0003677">
    <property type="term" value="F:DNA binding"/>
    <property type="evidence" value="ECO:0007669"/>
    <property type="project" value="InterPro"/>
</dbReference>
<evidence type="ECO:0000256" key="4">
    <source>
        <dbReference type="ARBA" id="ARBA00023163"/>
    </source>
</evidence>
<dbReference type="SUPFAM" id="SSF88659">
    <property type="entry name" value="Sigma3 and sigma4 domains of RNA polymerase sigma factors"/>
    <property type="match status" value="1"/>
</dbReference>
<comment type="caution">
    <text evidence="8">The sequence shown here is derived from an EMBL/GenBank/DDBJ whole genome shotgun (WGS) entry which is preliminary data.</text>
</comment>
<evidence type="ECO:0000256" key="3">
    <source>
        <dbReference type="ARBA" id="ARBA00023082"/>
    </source>
</evidence>
<dbReference type="eggNOG" id="COG1595">
    <property type="taxonomic scope" value="Bacteria"/>
</dbReference>
<comment type="similarity">
    <text evidence="1">Belongs to the sigma-70 factor family. ECF subfamily.</text>
</comment>
<dbReference type="Pfam" id="PF04542">
    <property type="entry name" value="Sigma70_r2"/>
    <property type="match status" value="1"/>
</dbReference>
<keyword evidence="3" id="KW-0731">Sigma factor</keyword>
<dbReference type="SUPFAM" id="SSF88946">
    <property type="entry name" value="Sigma2 domain of RNA polymerase sigma factors"/>
    <property type="match status" value="1"/>
</dbReference>
<dbReference type="InterPro" id="IPR036388">
    <property type="entry name" value="WH-like_DNA-bd_sf"/>
</dbReference>
<dbReference type="NCBIfam" id="TIGR02937">
    <property type="entry name" value="sigma70-ECF"/>
    <property type="match status" value="1"/>
</dbReference>
<keyword evidence="9" id="KW-1185">Reference proteome</keyword>
<feature type="domain" description="RNA polymerase sigma-70 region 2" evidence="6">
    <location>
        <begin position="39"/>
        <end position="105"/>
    </location>
</feature>
<dbReference type="PANTHER" id="PTHR43133:SF62">
    <property type="entry name" value="RNA POLYMERASE SIGMA FACTOR SIGZ"/>
    <property type="match status" value="1"/>
</dbReference>
<evidence type="ECO:0000256" key="1">
    <source>
        <dbReference type="ARBA" id="ARBA00010641"/>
    </source>
</evidence>
<dbReference type="Gene3D" id="1.10.10.10">
    <property type="entry name" value="Winged helix-like DNA-binding domain superfamily/Winged helix DNA-binding domain"/>
    <property type="match status" value="1"/>
</dbReference>
<dbReference type="InterPro" id="IPR013249">
    <property type="entry name" value="RNA_pol_sigma70_r4_t2"/>
</dbReference>
<dbReference type="InterPro" id="IPR013325">
    <property type="entry name" value="RNA_pol_sigma_r2"/>
</dbReference>
<keyword evidence="4" id="KW-0804">Transcription</keyword>
<evidence type="ECO:0000259" key="7">
    <source>
        <dbReference type="Pfam" id="PF08281"/>
    </source>
</evidence>
<dbReference type="GO" id="GO:0006352">
    <property type="term" value="P:DNA-templated transcription initiation"/>
    <property type="evidence" value="ECO:0007669"/>
    <property type="project" value="InterPro"/>
</dbReference>
<evidence type="ECO:0000313" key="9">
    <source>
        <dbReference type="Proteomes" id="UP000029392"/>
    </source>
</evidence>
<feature type="domain" description="RNA polymerase sigma factor 70 region 4 type 2" evidence="7">
    <location>
        <begin position="144"/>
        <end position="191"/>
    </location>
</feature>
<dbReference type="PATRIC" id="fig|1384054.3.peg.163"/>
<evidence type="ECO:0000313" key="8">
    <source>
        <dbReference type="EMBL" id="KFN52150.1"/>
    </source>
</evidence>
<dbReference type="InterPro" id="IPR014284">
    <property type="entry name" value="RNA_pol_sigma-70_dom"/>
</dbReference>
<accession>A0A091C668</accession>
<dbReference type="AlphaFoldDB" id="A0A091C668"/>
<dbReference type="RefSeq" id="WP_084062463.1">
    <property type="nucleotide sequence ID" value="NZ_AVCH01000002.1"/>
</dbReference>
<feature type="compositionally biased region" description="Basic and acidic residues" evidence="5">
    <location>
        <begin position="107"/>
        <end position="122"/>
    </location>
</feature>
<dbReference type="Proteomes" id="UP000029392">
    <property type="component" value="Unassembled WGS sequence"/>
</dbReference>
<name>A0A091C668_9GAMM</name>
<protein>
    <recommendedName>
        <fullName evidence="10">HTH luxR-type domain-containing protein</fullName>
    </recommendedName>
</protein>
<proteinExistence type="inferred from homology"/>
<reference evidence="8 9" key="1">
    <citation type="submission" date="2013-09" db="EMBL/GenBank/DDBJ databases">
        <title>Genome sequencing of Arenimonas malthae.</title>
        <authorList>
            <person name="Chen F."/>
            <person name="Wang G."/>
        </authorList>
    </citation>
    <scope>NUCLEOTIDE SEQUENCE [LARGE SCALE GENOMIC DNA]</scope>
    <source>
        <strain evidence="8 9">CC-JY-1</strain>
    </source>
</reference>
<dbReference type="STRING" id="1384054.N790_03370"/>
<sequence length="202" mass="21833">MPVVSPPPAVSPATPDEAALVALVGRIRFGDAEALGQLYDLTVGRVYALALRVLRQPQDAEEVVGDVFLQVWEQAVGYCPERGTVLPWLLTLAWSRAVDRRRRRGAQSREVHPEALGDAYRESEEDPASELLEHLANVQRLAPALAALSPAQRTVLMLAYHEDLSQPEIALRTGLPVGTVKSHARRGLAALRAALAGEGGEP</sequence>